<gene>
    <name evidence="7" type="ORF">I6G47_03205</name>
</gene>
<evidence type="ECO:0000256" key="5">
    <source>
        <dbReference type="SAM" id="Phobius"/>
    </source>
</evidence>
<evidence type="ECO:0000256" key="4">
    <source>
        <dbReference type="PROSITE-ProRule" id="PRU00433"/>
    </source>
</evidence>
<sequence length="343" mass="36665">MSDTQPTRASQNSNTAEYVVVACLFAGLAGALAYGMYISQPDMPPAPARVGAVPAAAATAARTDANANAQVTSQAVKVAADGEAFTPPGARDIPDTPMGEWIRRGEAIFLRTPANAVGFSGNTLNCVNCHLDAGRLKGAAPMWGAYPLYPAYRKKTNHVDTFAERVRGCFMYSMNGKAPDDGHDILVALEAYAYWMAQKAPTGEKLPGAGFTKVGKAAQEPSFERGAKVYEAKCALCHGAQGQGQEAGGVTVFPPLWGKQSYNWGAGTHEVDKAASFIKGNMPYGNPTLDDQEAWDVATYINSMERPQDPRFTGNVADTRKQFHDNPYSLYGTEVNGRLLKGL</sequence>
<organism evidence="7 8">
    <name type="scientific">Delftia lacustris</name>
    <dbReference type="NCBI Taxonomy" id="558537"/>
    <lineage>
        <taxon>Bacteria</taxon>
        <taxon>Pseudomonadati</taxon>
        <taxon>Pseudomonadota</taxon>
        <taxon>Betaproteobacteria</taxon>
        <taxon>Burkholderiales</taxon>
        <taxon>Comamonadaceae</taxon>
        <taxon>Delftia</taxon>
    </lineage>
</organism>
<evidence type="ECO:0000313" key="7">
    <source>
        <dbReference type="EMBL" id="QPS82109.1"/>
    </source>
</evidence>
<evidence type="ECO:0000256" key="3">
    <source>
        <dbReference type="ARBA" id="ARBA00023004"/>
    </source>
</evidence>
<proteinExistence type="predicted"/>
<feature type="transmembrane region" description="Helical" evidence="5">
    <location>
        <begin position="18"/>
        <end position="37"/>
    </location>
</feature>
<dbReference type="GO" id="GO:0009055">
    <property type="term" value="F:electron transfer activity"/>
    <property type="evidence" value="ECO:0007669"/>
    <property type="project" value="InterPro"/>
</dbReference>
<evidence type="ECO:0000256" key="2">
    <source>
        <dbReference type="ARBA" id="ARBA00022723"/>
    </source>
</evidence>
<dbReference type="PANTHER" id="PTHR35008">
    <property type="entry name" value="BLL4482 PROTEIN-RELATED"/>
    <property type="match status" value="1"/>
</dbReference>
<keyword evidence="5" id="KW-0472">Membrane</keyword>
<feature type="domain" description="Cytochrome c" evidence="6">
    <location>
        <begin position="221"/>
        <end position="305"/>
    </location>
</feature>
<dbReference type="SUPFAM" id="SSF46626">
    <property type="entry name" value="Cytochrome c"/>
    <property type="match status" value="2"/>
</dbReference>
<keyword evidence="8" id="KW-1185">Reference proteome</keyword>
<dbReference type="InterPro" id="IPR009056">
    <property type="entry name" value="Cyt_c-like_dom"/>
</dbReference>
<dbReference type="Pfam" id="PF13442">
    <property type="entry name" value="Cytochrome_CBB3"/>
    <property type="match status" value="1"/>
</dbReference>
<dbReference type="Gene3D" id="1.10.760.10">
    <property type="entry name" value="Cytochrome c-like domain"/>
    <property type="match status" value="2"/>
</dbReference>
<dbReference type="GO" id="GO:0046872">
    <property type="term" value="F:metal ion binding"/>
    <property type="evidence" value="ECO:0007669"/>
    <property type="project" value="UniProtKB-KW"/>
</dbReference>
<dbReference type="RefSeq" id="WP_016451610.1">
    <property type="nucleotide sequence ID" value="NZ_CP065748.1"/>
</dbReference>
<dbReference type="PANTHER" id="PTHR35008:SF9">
    <property type="entry name" value="CYTOCHROME C DOMAIN-CONTAINING PROTEIN"/>
    <property type="match status" value="1"/>
</dbReference>
<keyword evidence="5" id="KW-1133">Transmembrane helix</keyword>
<dbReference type="KEGG" id="dla:I6G47_03205"/>
<evidence type="ECO:0000313" key="8">
    <source>
        <dbReference type="Proteomes" id="UP000595064"/>
    </source>
</evidence>
<dbReference type="Proteomes" id="UP000595064">
    <property type="component" value="Chromosome"/>
</dbReference>
<dbReference type="GO" id="GO:0020037">
    <property type="term" value="F:heme binding"/>
    <property type="evidence" value="ECO:0007669"/>
    <property type="project" value="InterPro"/>
</dbReference>
<dbReference type="EMBL" id="CP065748">
    <property type="protein sequence ID" value="QPS82109.1"/>
    <property type="molecule type" value="Genomic_DNA"/>
</dbReference>
<dbReference type="InterPro" id="IPR051459">
    <property type="entry name" value="Cytochrome_c-type_DH"/>
</dbReference>
<keyword evidence="5" id="KW-0812">Transmembrane</keyword>
<name>A0A7T2YUK5_9BURK</name>
<dbReference type="PROSITE" id="PS51007">
    <property type="entry name" value="CYTC"/>
    <property type="match status" value="1"/>
</dbReference>
<dbReference type="AlphaFoldDB" id="A0A7T2YUK5"/>
<dbReference type="InterPro" id="IPR036909">
    <property type="entry name" value="Cyt_c-like_dom_sf"/>
</dbReference>
<accession>A0A7T2YUK5</accession>
<evidence type="ECO:0000256" key="1">
    <source>
        <dbReference type="ARBA" id="ARBA00022617"/>
    </source>
</evidence>
<evidence type="ECO:0000259" key="6">
    <source>
        <dbReference type="PROSITE" id="PS51007"/>
    </source>
</evidence>
<keyword evidence="3 4" id="KW-0408">Iron</keyword>
<reference evidence="7 8" key="1">
    <citation type="submission" date="2020-12" db="EMBL/GenBank/DDBJ databases">
        <title>FDA dAtabase for Regulatory Grade micrObial Sequences (FDA-ARGOS): Supporting development and validation of Infectious Disease Dx tests.</title>
        <authorList>
            <person name="Sproer C."/>
            <person name="Gronow S."/>
            <person name="Severitt S."/>
            <person name="Schroder I."/>
            <person name="Tallon L."/>
            <person name="Sadzewicz L."/>
            <person name="Zhao X."/>
            <person name="Boylan J."/>
            <person name="Ott S."/>
            <person name="Bowen H."/>
            <person name="Vavikolanu K."/>
            <person name="Mehta A."/>
            <person name="Aluvathingal J."/>
            <person name="Nadendla S."/>
            <person name="Lowell S."/>
            <person name="Myers T."/>
            <person name="Yan Y."/>
            <person name="Sichtig H."/>
        </authorList>
    </citation>
    <scope>NUCLEOTIDE SEQUENCE [LARGE SCALE GENOMIC DNA]</scope>
    <source>
        <strain evidence="7 8">FDAARGOS_890</strain>
    </source>
</reference>
<keyword evidence="2 4" id="KW-0479">Metal-binding</keyword>
<protein>
    <submittedName>
        <fullName evidence="7">C-type cytochrome</fullName>
    </submittedName>
</protein>
<keyword evidence="1 4" id="KW-0349">Heme</keyword>